<dbReference type="PROSITE" id="PS50982">
    <property type="entry name" value="MBD"/>
    <property type="match status" value="1"/>
</dbReference>
<feature type="compositionally biased region" description="Low complexity" evidence="6">
    <location>
        <begin position="403"/>
        <end position="412"/>
    </location>
</feature>
<keyword evidence="4" id="KW-0804">Transcription</keyword>
<dbReference type="Proteomes" id="UP001209878">
    <property type="component" value="Unassembled WGS sequence"/>
</dbReference>
<keyword evidence="5" id="KW-0539">Nucleus</keyword>
<feature type="compositionally biased region" description="Basic residues" evidence="6">
    <location>
        <begin position="304"/>
        <end position="313"/>
    </location>
</feature>
<feature type="compositionally biased region" description="Basic and acidic residues" evidence="6">
    <location>
        <begin position="333"/>
        <end position="344"/>
    </location>
</feature>
<dbReference type="AlphaFoldDB" id="A0AAD9PGQ8"/>
<dbReference type="InterPro" id="IPR001739">
    <property type="entry name" value="Methyl_CpG_DNA-bd"/>
</dbReference>
<feature type="region of interest" description="Disordered" evidence="6">
    <location>
        <begin position="767"/>
        <end position="790"/>
    </location>
</feature>
<dbReference type="CDD" id="cd01396">
    <property type="entry name" value="MeCP2_MBD"/>
    <property type="match status" value="1"/>
</dbReference>
<gene>
    <name evidence="8" type="ORF">NP493_1g07011</name>
</gene>
<dbReference type="SMART" id="SM00384">
    <property type="entry name" value="AT_hook"/>
    <property type="match status" value="3"/>
</dbReference>
<sequence length="816" mass="87342">MLCDPSLPPGWTRKVTQRQLGRSAGKFDVYLYNPDGKKFRSRTQLADFFASEGITDMTAGDFDFSVRGIHKGVTPAAKKSAKKAVGRPNRSKETASPVTSTLSQKLVIKMSFPVVRTSQKGSDDEDVEEPEAKGKQKGKGRKGKGSAKKGKQKLEDKDAEKVPPRKRGRPPKLKPDAGAEGDLPASIPGKKRGRKRKTPPYSEVVMGEEEVKSPDTKEGKGDVAPESADVFAEETPVKAPAKRGRKPKVASQKVVVAEVHGSALEPVCSTEVEQEEGKQDTTSADVSTGANEPDVATTVGSQPARRRRGRPKKVTASDPVATETPDVSQGDVAPEKKSDEREVPTDNITSIPDEPVATPKRRGRKPARETQQDPVSVEATGATVATPRRRGRKRASESETLDSDTTSVSVATPKRRGRKPSVTSETATVEVHAIPRDVTVDESDVVQKTDGQNSEVITSKTETSQGAPSDGSTVAMDASAAKPSQRGRKRAAAIAESENTISQIIEPAPIELGPRVRRKSWRLSDSLYDSGEVKPRSIHRKNSSNRNKTTAAKHVTVASDDNTTTAEATELYTMLKVPSGGNSTAAQMDMIADKLAKTSDLNELSNIEQIPKLPPSNILSDFSSNWEFLDNSDVPPAVASTSQMDLGPRDDVECYSTDLMIPSEHGEPNADISLDVKSPIQLDHSYYCVNPRMQKVSKSKSPPIAYMPVEKIPKLTTGGSPVGKRTKVLAERKIVRSPKGADDTTGGGDFVKSLPATGVTTSDFFMSSSGDNTVPPQQGSVATLASSSDQQKVTDIAAGSSLSRTSVDAGAYILLA</sequence>
<feature type="region of interest" description="Disordered" evidence="6">
    <location>
        <begin position="75"/>
        <end position="102"/>
    </location>
</feature>
<dbReference type="SUPFAM" id="SSF54171">
    <property type="entry name" value="DNA-binding domain"/>
    <property type="match status" value="1"/>
</dbReference>
<dbReference type="InterPro" id="IPR016177">
    <property type="entry name" value="DNA-bd_dom_sf"/>
</dbReference>
<feature type="region of interest" description="Disordered" evidence="6">
    <location>
        <begin position="533"/>
        <end position="552"/>
    </location>
</feature>
<feature type="compositionally biased region" description="Basic and acidic residues" evidence="6">
    <location>
        <begin position="152"/>
        <end position="163"/>
    </location>
</feature>
<keyword evidence="2" id="KW-0805">Transcription regulation</keyword>
<evidence type="ECO:0000256" key="4">
    <source>
        <dbReference type="ARBA" id="ARBA00023163"/>
    </source>
</evidence>
<feature type="region of interest" description="Disordered" evidence="6">
    <location>
        <begin position="116"/>
        <end position="491"/>
    </location>
</feature>
<comment type="subcellular location">
    <subcellularLocation>
        <location evidence="1">Nucleus</location>
    </subcellularLocation>
</comment>
<evidence type="ECO:0000256" key="3">
    <source>
        <dbReference type="ARBA" id="ARBA00023125"/>
    </source>
</evidence>
<feature type="compositionally biased region" description="Basic and acidic residues" evidence="6">
    <location>
        <begin position="209"/>
        <end position="223"/>
    </location>
</feature>
<evidence type="ECO:0000256" key="2">
    <source>
        <dbReference type="ARBA" id="ARBA00023015"/>
    </source>
</evidence>
<dbReference type="SMART" id="SM00391">
    <property type="entry name" value="MBD"/>
    <property type="match status" value="1"/>
</dbReference>
<feature type="compositionally biased region" description="Polar residues" evidence="6">
    <location>
        <begin position="280"/>
        <end position="290"/>
    </location>
</feature>
<dbReference type="Gene3D" id="3.30.890.10">
    <property type="entry name" value="Methyl-cpg-binding Protein 2, Chain A"/>
    <property type="match status" value="1"/>
</dbReference>
<dbReference type="Pfam" id="PF01429">
    <property type="entry name" value="MBD"/>
    <property type="match status" value="1"/>
</dbReference>
<accession>A0AAD9PGQ8</accession>
<evidence type="ECO:0000259" key="7">
    <source>
        <dbReference type="PROSITE" id="PS50982"/>
    </source>
</evidence>
<dbReference type="EMBL" id="JAODUO010000001">
    <property type="protein sequence ID" value="KAK2194256.1"/>
    <property type="molecule type" value="Genomic_DNA"/>
</dbReference>
<evidence type="ECO:0000256" key="6">
    <source>
        <dbReference type="SAM" id="MobiDB-lite"/>
    </source>
</evidence>
<dbReference type="GO" id="GO:0003677">
    <property type="term" value="F:DNA binding"/>
    <property type="evidence" value="ECO:0007669"/>
    <property type="project" value="UniProtKB-KW"/>
</dbReference>
<feature type="domain" description="MBD" evidence="7">
    <location>
        <begin position="1"/>
        <end position="69"/>
    </location>
</feature>
<evidence type="ECO:0000313" key="9">
    <source>
        <dbReference type="Proteomes" id="UP001209878"/>
    </source>
</evidence>
<dbReference type="PANTHER" id="PTHR12396">
    <property type="entry name" value="METHYL-CPG BINDING PROTEIN, MBD"/>
    <property type="match status" value="1"/>
</dbReference>
<proteinExistence type="predicted"/>
<protein>
    <recommendedName>
        <fullName evidence="7">MBD domain-containing protein</fullName>
    </recommendedName>
</protein>
<organism evidence="8 9">
    <name type="scientific">Ridgeia piscesae</name>
    <name type="common">Tubeworm</name>
    <dbReference type="NCBI Taxonomy" id="27915"/>
    <lineage>
        <taxon>Eukaryota</taxon>
        <taxon>Metazoa</taxon>
        <taxon>Spiralia</taxon>
        <taxon>Lophotrochozoa</taxon>
        <taxon>Annelida</taxon>
        <taxon>Polychaeta</taxon>
        <taxon>Sedentaria</taxon>
        <taxon>Canalipalpata</taxon>
        <taxon>Sabellida</taxon>
        <taxon>Siboglinidae</taxon>
        <taxon>Ridgeia</taxon>
    </lineage>
</organism>
<feature type="compositionally biased region" description="Polar residues" evidence="6">
    <location>
        <begin position="449"/>
        <end position="472"/>
    </location>
</feature>
<reference evidence="8" key="1">
    <citation type="journal article" date="2023" name="Mol. Biol. Evol.">
        <title>Third-Generation Sequencing Reveals the Adaptive Role of the Epigenome in Three Deep-Sea Polychaetes.</title>
        <authorList>
            <person name="Perez M."/>
            <person name="Aroh O."/>
            <person name="Sun Y."/>
            <person name="Lan Y."/>
            <person name="Juniper S.K."/>
            <person name="Young C.R."/>
            <person name="Angers B."/>
            <person name="Qian P.Y."/>
        </authorList>
    </citation>
    <scope>NUCLEOTIDE SEQUENCE</scope>
    <source>
        <strain evidence="8">R07B-5</strain>
    </source>
</reference>
<keyword evidence="3" id="KW-0238">DNA-binding</keyword>
<dbReference type="PRINTS" id="PR00929">
    <property type="entry name" value="ATHOOK"/>
</dbReference>
<comment type="caution">
    <text evidence="8">The sequence shown here is derived from an EMBL/GenBank/DDBJ whole genome shotgun (WGS) entry which is preliminary data.</text>
</comment>
<evidence type="ECO:0000256" key="1">
    <source>
        <dbReference type="ARBA" id="ARBA00004123"/>
    </source>
</evidence>
<feature type="compositionally biased region" description="Basic residues" evidence="6">
    <location>
        <begin position="135"/>
        <end position="151"/>
    </location>
</feature>
<feature type="compositionally biased region" description="Basic residues" evidence="6">
    <location>
        <begin position="189"/>
        <end position="198"/>
    </location>
</feature>
<dbReference type="InterPro" id="IPR017956">
    <property type="entry name" value="AT_hook_DNA-bd_motif"/>
</dbReference>
<evidence type="ECO:0000313" key="8">
    <source>
        <dbReference type="EMBL" id="KAK2194256.1"/>
    </source>
</evidence>
<dbReference type="GO" id="GO:0005654">
    <property type="term" value="C:nucleoplasm"/>
    <property type="evidence" value="ECO:0007669"/>
    <property type="project" value="UniProtKB-ARBA"/>
</dbReference>
<keyword evidence="9" id="KW-1185">Reference proteome</keyword>
<name>A0AAD9PGQ8_RIDPI</name>
<evidence type="ECO:0000256" key="5">
    <source>
        <dbReference type="ARBA" id="ARBA00023242"/>
    </source>
</evidence>